<proteinExistence type="predicted"/>
<evidence type="ECO:0000313" key="2">
    <source>
        <dbReference type="Proteomes" id="UP000585474"/>
    </source>
</evidence>
<evidence type="ECO:0000313" key="1">
    <source>
        <dbReference type="EMBL" id="GFY97823.1"/>
    </source>
</evidence>
<dbReference type="Proteomes" id="UP000585474">
    <property type="component" value="Unassembled WGS sequence"/>
</dbReference>
<organism evidence="1 2">
    <name type="scientific">Actinidia rufa</name>
    <dbReference type="NCBI Taxonomy" id="165716"/>
    <lineage>
        <taxon>Eukaryota</taxon>
        <taxon>Viridiplantae</taxon>
        <taxon>Streptophyta</taxon>
        <taxon>Embryophyta</taxon>
        <taxon>Tracheophyta</taxon>
        <taxon>Spermatophyta</taxon>
        <taxon>Magnoliopsida</taxon>
        <taxon>eudicotyledons</taxon>
        <taxon>Gunneridae</taxon>
        <taxon>Pentapetalae</taxon>
        <taxon>asterids</taxon>
        <taxon>Ericales</taxon>
        <taxon>Actinidiaceae</taxon>
        <taxon>Actinidia</taxon>
    </lineage>
</organism>
<gene>
    <name evidence="1" type="ORF">Acr_12g0003640</name>
</gene>
<keyword evidence="2" id="KW-1185">Reference proteome</keyword>
<name>A0A7J0FGW1_9ERIC</name>
<accession>A0A7J0FGW1</accession>
<reference evidence="1 2" key="1">
    <citation type="submission" date="2019-07" db="EMBL/GenBank/DDBJ databases">
        <title>De Novo Assembly of kiwifruit Actinidia rufa.</title>
        <authorList>
            <person name="Sugita-Konishi S."/>
            <person name="Sato K."/>
            <person name="Mori E."/>
            <person name="Abe Y."/>
            <person name="Kisaki G."/>
            <person name="Hamano K."/>
            <person name="Suezawa K."/>
            <person name="Otani M."/>
            <person name="Fukuda T."/>
            <person name="Manabe T."/>
            <person name="Gomi K."/>
            <person name="Tabuchi M."/>
            <person name="Akimitsu K."/>
            <person name="Kataoka I."/>
        </authorList>
    </citation>
    <scope>NUCLEOTIDE SEQUENCE [LARGE SCALE GENOMIC DNA]</scope>
    <source>
        <strain evidence="2">cv. Fuchu</strain>
    </source>
</reference>
<sequence length="55" mass="6486">MEKWKKPSGLAQSKFTVMWKKVWCSKVPRTVMVKHASVLHTPHYVEPYWARALDS</sequence>
<dbReference type="AlphaFoldDB" id="A0A7J0FGW1"/>
<protein>
    <submittedName>
        <fullName evidence="1">Uncharacterized protein</fullName>
    </submittedName>
</protein>
<comment type="caution">
    <text evidence="1">The sequence shown here is derived from an EMBL/GenBank/DDBJ whole genome shotgun (WGS) entry which is preliminary data.</text>
</comment>
<dbReference type="EMBL" id="BJWL01000012">
    <property type="protein sequence ID" value="GFY97823.1"/>
    <property type="molecule type" value="Genomic_DNA"/>
</dbReference>